<dbReference type="AlphaFoldDB" id="A0A0G0VVX2"/>
<organism evidence="2 3">
    <name type="scientific">Candidatus Woesebacteria bacterium GW2011_GWE1_41_24</name>
    <dbReference type="NCBI Taxonomy" id="1618597"/>
    <lineage>
        <taxon>Bacteria</taxon>
        <taxon>Candidatus Woeseibacteriota</taxon>
    </lineage>
</organism>
<protein>
    <recommendedName>
        <fullName evidence="4">Bacterial Ig-like domain-containing protein</fullName>
    </recommendedName>
</protein>
<proteinExistence type="predicted"/>
<dbReference type="EMBL" id="LCBD01000016">
    <property type="protein sequence ID" value="KKS04984.1"/>
    <property type="molecule type" value="Genomic_DNA"/>
</dbReference>
<keyword evidence="1" id="KW-0472">Membrane</keyword>
<comment type="caution">
    <text evidence="2">The sequence shown here is derived from an EMBL/GenBank/DDBJ whole genome shotgun (WGS) entry which is preliminary data.</text>
</comment>
<evidence type="ECO:0000256" key="1">
    <source>
        <dbReference type="SAM" id="Phobius"/>
    </source>
</evidence>
<dbReference type="Proteomes" id="UP000034286">
    <property type="component" value="Unassembled WGS sequence"/>
</dbReference>
<dbReference type="Pfam" id="PF09136">
    <property type="entry name" value="Glucodextran_B"/>
    <property type="match status" value="1"/>
</dbReference>
<sequence length="238" mass="25809">MNKFTSRFVNSEERKNKRKAVLFIALTVVAFAVLYFLGIPAIGRLTALVSSLKGNDQKISSSDITPPPAPKFRNFPEYTNQQSVALYGNTEAGATVKLTFDGNPQEILSDGSGQFSFNVTLQDGENIFAAIAIDQSGNQSQKTEDHTIVFDKKTPDLEITSPSDGSSFFGSSQRQITLEGKTEATASVTVNDRIISVEEDGTFQYTTTLNEGGNTLKVISKDLAGNTTEKSLTLNFTP</sequence>
<dbReference type="Gene3D" id="2.60.40.10">
    <property type="entry name" value="Immunoglobulins"/>
    <property type="match status" value="2"/>
</dbReference>
<dbReference type="NCBIfam" id="NF033510">
    <property type="entry name" value="Ca_tandemer"/>
    <property type="match status" value="2"/>
</dbReference>
<evidence type="ECO:0000313" key="2">
    <source>
        <dbReference type="EMBL" id="KKS04984.1"/>
    </source>
</evidence>
<dbReference type="InterPro" id="IPR013783">
    <property type="entry name" value="Ig-like_fold"/>
</dbReference>
<feature type="transmembrane region" description="Helical" evidence="1">
    <location>
        <begin position="21"/>
        <end position="43"/>
    </location>
</feature>
<evidence type="ECO:0008006" key="4">
    <source>
        <dbReference type="Google" id="ProtNLM"/>
    </source>
</evidence>
<keyword evidence="1" id="KW-1133">Transmembrane helix</keyword>
<keyword evidence="1" id="KW-0812">Transmembrane</keyword>
<reference evidence="2 3" key="1">
    <citation type="journal article" date="2015" name="Nature">
        <title>rRNA introns, odd ribosomes, and small enigmatic genomes across a large radiation of phyla.</title>
        <authorList>
            <person name="Brown C.T."/>
            <person name="Hug L.A."/>
            <person name="Thomas B.C."/>
            <person name="Sharon I."/>
            <person name="Castelle C.J."/>
            <person name="Singh A."/>
            <person name="Wilkins M.J."/>
            <person name="Williams K.H."/>
            <person name="Banfield J.F."/>
        </authorList>
    </citation>
    <scope>NUCLEOTIDE SEQUENCE [LARGE SCALE GENOMIC DNA]</scope>
</reference>
<accession>A0A0G0VVX2</accession>
<gene>
    <name evidence="2" type="ORF">UU57_C0016G0013</name>
</gene>
<evidence type="ECO:0000313" key="3">
    <source>
        <dbReference type="Proteomes" id="UP000034286"/>
    </source>
</evidence>
<name>A0A0G0VVX2_9BACT</name>
<dbReference type="PATRIC" id="fig|1618597.3.peg.350"/>